<dbReference type="PANTHER" id="PTHR30461:SF2">
    <property type="entry name" value="SERINE RECOMBINASE PINE-RELATED"/>
    <property type="match status" value="1"/>
</dbReference>
<keyword evidence="5" id="KW-0233">DNA recombination</keyword>
<dbReference type="InterPro" id="IPR006119">
    <property type="entry name" value="Resolv_N"/>
</dbReference>
<dbReference type="EMBL" id="JAAIJQ010000104">
    <property type="protein sequence ID" value="NEV64686.1"/>
    <property type="molecule type" value="Genomic_DNA"/>
</dbReference>
<proteinExistence type="inferred from homology"/>
<dbReference type="Pfam" id="PF00239">
    <property type="entry name" value="Resolvase"/>
    <property type="match status" value="1"/>
</dbReference>
<accession>A0A6M0K4H4</accession>
<dbReference type="InterPro" id="IPR036162">
    <property type="entry name" value="Resolvase-like_N_sf"/>
</dbReference>
<dbReference type="CDD" id="cd03768">
    <property type="entry name" value="SR_ResInv"/>
    <property type="match status" value="1"/>
</dbReference>
<dbReference type="InterPro" id="IPR050639">
    <property type="entry name" value="SSR_resolvase"/>
</dbReference>
<organism evidence="9 10">
    <name type="scientific">Thiorhodococcus minor</name>
    <dbReference type="NCBI Taxonomy" id="57489"/>
    <lineage>
        <taxon>Bacteria</taxon>
        <taxon>Pseudomonadati</taxon>
        <taxon>Pseudomonadota</taxon>
        <taxon>Gammaproteobacteria</taxon>
        <taxon>Chromatiales</taxon>
        <taxon>Chromatiaceae</taxon>
        <taxon>Thiorhodococcus</taxon>
    </lineage>
</organism>
<keyword evidence="3" id="KW-0230">DNA invertase</keyword>
<comment type="similarity">
    <text evidence="1">Belongs to the site-specific recombinase resolvase family.</text>
</comment>
<dbReference type="AlphaFoldDB" id="A0A6M0K4H4"/>
<dbReference type="RefSeq" id="WP_164455666.1">
    <property type="nucleotide sequence ID" value="NZ_JAAIJQ010000104.1"/>
</dbReference>
<sequence>MGKLVGYARVSTVEQDADLQLDALREAGCRDALIFVDKVSGAKSQRPGLDACIDALEPGDTLLVWRLDRLGRSMPHLVTLIQELFEKGVAFRSLRDGAIDTTSASGELVFHIFSALAQFERRLIQERTKARLSAARARGRKGGRKAITRNDPRVKTACRMHRDHKLSVEQICRTLDISRATFYRYLAVANEPTPGP</sequence>
<evidence type="ECO:0000256" key="6">
    <source>
        <dbReference type="PIRSR" id="PIRSR606118-50"/>
    </source>
</evidence>
<dbReference type="Proteomes" id="UP000483379">
    <property type="component" value="Unassembled WGS sequence"/>
</dbReference>
<dbReference type="Gene3D" id="3.40.50.1390">
    <property type="entry name" value="Resolvase, N-terminal catalytic domain"/>
    <property type="match status" value="1"/>
</dbReference>
<dbReference type="InterPro" id="IPR006120">
    <property type="entry name" value="Resolvase_HTH_dom"/>
</dbReference>
<comment type="caution">
    <text evidence="9">The sequence shown here is derived from an EMBL/GenBank/DDBJ whole genome shotgun (WGS) entry which is preliminary data.</text>
</comment>
<dbReference type="GO" id="GO:0000150">
    <property type="term" value="F:DNA strand exchange activity"/>
    <property type="evidence" value="ECO:0007669"/>
    <property type="project" value="UniProtKB-KW"/>
</dbReference>
<evidence type="ECO:0000256" key="7">
    <source>
        <dbReference type="PROSITE-ProRule" id="PRU10137"/>
    </source>
</evidence>
<dbReference type="FunFam" id="3.40.50.1390:FF:000001">
    <property type="entry name" value="DNA recombinase"/>
    <property type="match status" value="1"/>
</dbReference>
<gene>
    <name evidence="9" type="ORF">G3446_22925</name>
</gene>
<dbReference type="InterPro" id="IPR006118">
    <property type="entry name" value="Recombinase_CS"/>
</dbReference>
<keyword evidence="4" id="KW-0238">DNA-binding</keyword>
<reference evidence="9 10" key="1">
    <citation type="submission" date="2020-02" db="EMBL/GenBank/DDBJ databases">
        <title>Genome sequences of Thiorhodococcus mannitoliphagus and Thiorhodococcus minor, purple sulfur photosynthetic bacteria in the gammaproteobacterial family, Chromatiaceae.</title>
        <authorList>
            <person name="Aviles F.A."/>
            <person name="Meyer T.E."/>
            <person name="Kyndt J.A."/>
        </authorList>
    </citation>
    <scope>NUCLEOTIDE SEQUENCE [LARGE SCALE GENOMIC DNA]</scope>
    <source>
        <strain evidence="9 10">DSM 11518</strain>
    </source>
</reference>
<dbReference type="Pfam" id="PF02796">
    <property type="entry name" value="HTH_7"/>
    <property type="match status" value="1"/>
</dbReference>
<dbReference type="GO" id="GO:0015074">
    <property type="term" value="P:DNA integration"/>
    <property type="evidence" value="ECO:0007669"/>
    <property type="project" value="UniProtKB-KW"/>
</dbReference>
<dbReference type="PROSITE" id="PS51736">
    <property type="entry name" value="RECOMBINASES_3"/>
    <property type="match status" value="1"/>
</dbReference>
<evidence type="ECO:0000259" key="8">
    <source>
        <dbReference type="PROSITE" id="PS51736"/>
    </source>
</evidence>
<dbReference type="PROSITE" id="PS00397">
    <property type="entry name" value="RECOMBINASES_1"/>
    <property type="match status" value="1"/>
</dbReference>
<evidence type="ECO:0000256" key="3">
    <source>
        <dbReference type="ARBA" id="ARBA00023100"/>
    </source>
</evidence>
<feature type="domain" description="Resolvase/invertase-type recombinase catalytic" evidence="8">
    <location>
        <begin position="3"/>
        <end position="139"/>
    </location>
</feature>
<dbReference type="PROSITE" id="PS00398">
    <property type="entry name" value="RECOMBINASES_2"/>
    <property type="match status" value="1"/>
</dbReference>
<dbReference type="GO" id="GO:0003677">
    <property type="term" value="F:DNA binding"/>
    <property type="evidence" value="ECO:0007669"/>
    <property type="project" value="UniProtKB-KW"/>
</dbReference>
<name>A0A6M0K4H4_9GAMM</name>
<evidence type="ECO:0000313" key="10">
    <source>
        <dbReference type="Proteomes" id="UP000483379"/>
    </source>
</evidence>
<keyword evidence="2" id="KW-0229">DNA integration</keyword>
<evidence type="ECO:0000256" key="2">
    <source>
        <dbReference type="ARBA" id="ARBA00022908"/>
    </source>
</evidence>
<evidence type="ECO:0000256" key="4">
    <source>
        <dbReference type="ARBA" id="ARBA00023125"/>
    </source>
</evidence>
<dbReference type="PANTHER" id="PTHR30461">
    <property type="entry name" value="DNA-INVERTASE FROM LAMBDOID PROPHAGE"/>
    <property type="match status" value="1"/>
</dbReference>
<evidence type="ECO:0000256" key="1">
    <source>
        <dbReference type="ARBA" id="ARBA00009913"/>
    </source>
</evidence>
<keyword evidence="10" id="KW-1185">Reference proteome</keyword>
<evidence type="ECO:0000313" key="9">
    <source>
        <dbReference type="EMBL" id="NEV64686.1"/>
    </source>
</evidence>
<dbReference type="SMART" id="SM00857">
    <property type="entry name" value="Resolvase"/>
    <property type="match status" value="1"/>
</dbReference>
<evidence type="ECO:0000256" key="5">
    <source>
        <dbReference type="ARBA" id="ARBA00023172"/>
    </source>
</evidence>
<protein>
    <submittedName>
        <fullName evidence="9">Recombinase family protein</fullName>
    </submittedName>
</protein>
<feature type="active site" description="O-(5'-phospho-DNA)-serine intermediate" evidence="6 7">
    <location>
        <position position="11"/>
    </location>
</feature>
<dbReference type="SUPFAM" id="SSF53041">
    <property type="entry name" value="Resolvase-like"/>
    <property type="match status" value="1"/>
</dbReference>